<gene>
    <name evidence="2" type="ORF">J2S06_003065</name>
</gene>
<feature type="transmembrane region" description="Helical" evidence="1">
    <location>
        <begin position="66"/>
        <end position="86"/>
    </location>
</feature>
<dbReference type="EMBL" id="JAUSTR010000031">
    <property type="protein sequence ID" value="MDQ0163937.1"/>
    <property type="molecule type" value="Genomic_DNA"/>
</dbReference>
<feature type="transmembrane region" description="Helical" evidence="1">
    <location>
        <begin position="6"/>
        <end position="25"/>
    </location>
</feature>
<evidence type="ECO:0000313" key="2">
    <source>
        <dbReference type="EMBL" id="MDQ0163937.1"/>
    </source>
</evidence>
<sequence>MEPIILIIGISGFILMLLLVGAPLKPVKLIGHLATKLVIGALLLFFLNAFGTSIGLHIPINVVTSSISGLLGLPGIAALIIIKTVIL</sequence>
<protein>
    <submittedName>
        <fullName evidence="2">Inhibitor of the pro-sigma K processing machinery</fullName>
    </submittedName>
</protein>
<dbReference type="Proteomes" id="UP001225646">
    <property type="component" value="Unassembled WGS sequence"/>
</dbReference>
<evidence type="ECO:0000313" key="3">
    <source>
        <dbReference type="Proteomes" id="UP001225646"/>
    </source>
</evidence>
<keyword evidence="1" id="KW-0812">Transmembrane</keyword>
<name>A0ABT9VSX2_9BACI</name>
<accession>A0ABT9VSX2</accession>
<evidence type="ECO:0000256" key="1">
    <source>
        <dbReference type="SAM" id="Phobius"/>
    </source>
</evidence>
<keyword evidence="1" id="KW-0472">Membrane</keyword>
<comment type="caution">
    <text evidence="2">The sequence shown here is derived from an EMBL/GenBank/DDBJ whole genome shotgun (WGS) entry which is preliminary data.</text>
</comment>
<reference evidence="2 3" key="1">
    <citation type="submission" date="2023-07" db="EMBL/GenBank/DDBJ databases">
        <title>Genomic Encyclopedia of Type Strains, Phase IV (KMG-IV): sequencing the most valuable type-strain genomes for metagenomic binning, comparative biology and taxonomic classification.</title>
        <authorList>
            <person name="Goeker M."/>
        </authorList>
    </citation>
    <scope>NUCLEOTIDE SEQUENCE [LARGE SCALE GENOMIC DNA]</scope>
    <source>
        <strain evidence="2 3">DSM 19092</strain>
    </source>
</reference>
<keyword evidence="3" id="KW-1185">Reference proteome</keyword>
<organism evidence="2 3">
    <name type="scientific">Aeribacillus alveayuensis</name>
    <dbReference type="NCBI Taxonomy" id="279215"/>
    <lineage>
        <taxon>Bacteria</taxon>
        <taxon>Bacillati</taxon>
        <taxon>Bacillota</taxon>
        <taxon>Bacilli</taxon>
        <taxon>Bacillales</taxon>
        <taxon>Bacillaceae</taxon>
        <taxon>Aeribacillus</taxon>
    </lineage>
</organism>
<dbReference type="InterPro" id="IPR010001">
    <property type="entry name" value="BofA"/>
</dbReference>
<feature type="transmembrane region" description="Helical" evidence="1">
    <location>
        <begin position="37"/>
        <end position="60"/>
    </location>
</feature>
<dbReference type="RefSeq" id="WP_419152854.1">
    <property type="nucleotide sequence ID" value="NZ_JAUSTR010000031.1"/>
</dbReference>
<dbReference type="Pfam" id="PF07441">
    <property type="entry name" value="BofA"/>
    <property type="match status" value="1"/>
</dbReference>
<keyword evidence="1" id="KW-1133">Transmembrane helix</keyword>
<proteinExistence type="predicted"/>
<dbReference type="NCBIfam" id="TIGR02862">
    <property type="entry name" value="spore_BofA"/>
    <property type="match status" value="1"/>
</dbReference>